<feature type="transmembrane region" description="Helical" evidence="1">
    <location>
        <begin position="301"/>
        <end position="318"/>
    </location>
</feature>
<keyword evidence="1" id="KW-0812">Transmembrane</keyword>
<keyword evidence="1" id="KW-1133">Transmembrane helix</keyword>
<feature type="transmembrane region" description="Helical" evidence="1">
    <location>
        <begin position="330"/>
        <end position="348"/>
    </location>
</feature>
<comment type="caution">
    <text evidence="2">The sequence shown here is derived from an EMBL/GenBank/DDBJ whole genome shotgun (WGS) entry which is preliminary data.</text>
</comment>
<keyword evidence="3" id="KW-1185">Reference proteome</keyword>
<dbReference type="EMBL" id="JBHPBY010000398">
    <property type="protein sequence ID" value="MFC1852974.1"/>
    <property type="molecule type" value="Genomic_DNA"/>
</dbReference>
<proteinExistence type="predicted"/>
<feature type="transmembrane region" description="Helical" evidence="1">
    <location>
        <begin position="274"/>
        <end position="295"/>
    </location>
</feature>
<feature type="transmembrane region" description="Helical" evidence="1">
    <location>
        <begin position="70"/>
        <end position="91"/>
    </location>
</feature>
<dbReference type="Proteomes" id="UP001594351">
    <property type="component" value="Unassembled WGS sequence"/>
</dbReference>
<reference evidence="2 3" key="1">
    <citation type="submission" date="2024-09" db="EMBL/GenBank/DDBJ databases">
        <title>Laminarin stimulates single cell rates of sulfate reduction while oxygen inhibits transcriptomic activity in coastal marine sediment.</title>
        <authorList>
            <person name="Lindsay M."/>
            <person name="Orcutt B."/>
            <person name="Emerson D."/>
            <person name="Stepanauskas R."/>
            <person name="D'Angelo T."/>
        </authorList>
    </citation>
    <scope>NUCLEOTIDE SEQUENCE [LARGE SCALE GENOMIC DNA]</scope>
    <source>
        <strain evidence="2">SAG AM-311-K15</strain>
    </source>
</reference>
<keyword evidence="1" id="KW-0472">Membrane</keyword>
<feature type="transmembrane region" description="Helical" evidence="1">
    <location>
        <begin position="111"/>
        <end position="133"/>
    </location>
</feature>
<feature type="transmembrane region" description="Helical" evidence="1">
    <location>
        <begin position="188"/>
        <end position="209"/>
    </location>
</feature>
<sequence length="784" mass="90576">GGWGQDDLIPELYQFLLKHKISLAPEAVDLGFIMVPPGFGLYDYDRGRKINWYAPGFPYLLHYFLQWEHYLFFINPFLVTLWSLVLFAACFRRYYWHFILCSSIWLFEPNFFNNTLFLIADTGSFILILSAFFGLSGLNNISFRKRAFFAGGLYGLSILFRYPNIIAGPALMFLLFLKRETWFNRQTIRVGLLFIGGLLLFGIIPLLIYHQRLFGTIFQTTYTHFNPPLFKYFFPSLQMYASYSLPAALNGLIILSACYSVYVMSQKNRHSFQAALAGSVLVATYILFYACFTYVILDRRYVIPALAIGAVGFAIGLLDVVKKIGRNNQIIMGVVTLATAGIIIAASVPQYQVGDRIDHDIFREIRSRTERDAIIIAKDWSGTIRHYCQRRSFHFWTHLAVLDLTCEYLLENNIPTYILMEYEDDIVFDYLSKLAQRFVLKEVSLNLPDRKIWMYQVLGYATEVELSAGLIIPLRGSQILFDHNNIRLEGPGIAYSLVNFASPRKNVEGIILRKQWAGFLFRLMPEYRVAQQQVVLHIEYKDESGDFIIHGTDPDSAEHRINLENTGRWKTIAVPVHLTAQHNGEIRIQNDDDQDLILIRKVSLTPALPGKYAQFLSQLEHRFLEREPQNVKTEMILEHSLPPGSNEHPLLKQLKSPLPRVRALALLRYLNSDQDERLDLPTMAPELLKDPYYLVRYYTLLLLQDRKLSPQLLTRIGNCLQDEIGIVQLTALKILLENDVPESGPIMLQHFKSKNNYWEEEAFEKILSDHRIPFQKRIYRVGGE</sequence>
<feature type="transmembrane region" description="Helical" evidence="1">
    <location>
        <begin position="153"/>
        <end position="176"/>
    </location>
</feature>
<name>A0ABV6Z3J1_UNCC1</name>
<accession>A0ABV6Z3J1</accession>
<protein>
    <submittedName>
        <fullName evidence="2">HEAT repeat domain-containing protein</fullName>
    </submittedName>
</protein>
<feature type="non-terminal residue" evidence="2">
    <location>
        <position position="1"/>
    </location>
</feature>
<gene>
    <name evidence="2" type="ORF">ACFL27_22475</name>
</gene>
<feature type="transmembrane region" description="Helical" evidence="1">
    <location>
        <begin position="240"/>
        <end position="262"/>
    </location>
</feature>
<evidence type="ECO:0000256" key="1">
    <source>
        <dbReference type="SAM" id="Phobius"/>
    </source>
</evidence>
<organism evidence="2 3">
    <name type="scientific">candidate division CSSED10-310 bacterium</name>
    <dbReference type="NCBI Taxonomy" id="2855610"/>
    <lineage>
        <taxon>Bacteria</taxon>
        <taxon>Bacteria division CSSED10-310</taxon>
    </lineage>
</organism>
<evidence type="ECO:0000313" key="2">
    <source>
        <dbReference type="EMBL" id="MFC1852974.1"/>
    </source>
</evidence>
<evidence type="ECO:0000313" key="3">
    <source>
        <dbReference type="Proteomes" id="UP001594351"/>
    </source>
</evidence>